<comment type="caution">
    <text evidence="2">The sequence shown here is derived from an EMBL/GenBank/DDBJ whole genome shotgun (WGS) entry which is preliminary data.</text>
</comment>
<dbReference type="AlphaFoldDB" id="A0A9N9Q7Z9"/>
<dbReference type="EMBL" id="CAJVRM010000239">
    <property type="protein sequence ID" value="CAG8977957.1"/>
    <property type="molecule type" value="Genomic_DNA"/>
</dbReference>
<sequence>MDPFSIAVGVLAILGAANGVAKVASDFYTVARETKAIRKDVENFASNIHTFGSILNSVYHTISYHCKDSMVVRRLDETLQDLAEQSQQLTDRLRTLQPKVSDHGAGPEFYIRYRWYKGSQKREYNWVWMERIKSYFVMIMLQVILESLEKRRTSDDSEELKAQIKYHKRIMIKQKKNIKIWTTRWRDAKDSSKNDTYDSMSDILADVEQLVLAEVATSIPVRKTSRGSSSRYRYYLGDDSKKKKAMGRFAIPPSDQPDHSSVESWPQSMQLSLSESVHPALHPTTEQGANEAENITSILKSPHDLPGSDTQGWNNSDFMAVRPSENFLRMNPEQVSAAITGYLDGNDNPIIAGLNRDFPENIIWENLAVRLGLHIEHDEDDDQREIEFVGINNGSRQPVRGRVSFSWNGGSRRYKMPVTCLVFPAGPEIDPSSDSSCIFPDLIDASICF</sequence>
<feature type="signal peptide" evidence="1">
    <location>
        <begin position="1"/>
        <end position="19"/>
    </location>
</feature>
<dbReference type="OrthoDB" id="4849252at2759"/>
<keyword evidence="3" id="KW-1185">Reference proteome</keyword>
<evidence type="ECO:0008006" key="4">
    <source>
        <dbReference type="Google" id="ProtNLM"/>
    </source>
</evidence>
<reference evidence="2" key="1">
    <citation type="submission" date="2021-07" db="EMBL/GenBank/DDBJ databases">
        <authorList>
            <person name="Durling M."/>
        </authorList>
    </citation>
    <scope>NUCLEOTIDE SEQUENCE</scope>
</reference>
<evidence type="ECO:0000313" key="3">
    <source>
        <dbReference type="Proteomes" id="UP000701801"/>
    </source>
</evidence>
<organism evidence="2 3">
    <name type="scientific">Hymenoscyphus albidus</name>
    <dbReference type="NCBI Taxonomy" id="595503"/>
    <lineage>
        <taxon>Eukaryota</taxon>
        <taxon>Fungi</taxon>
        <taxon>Dikarya</taxon>
        <taxon>Ascomycota</taxon>
        <taxon>Pezizomycotina</taxon>
        <taxon>Leotiomycetes</taxon>
        <taxon>Helotiales</taxon>
        <taxon>Helotiaceae</taxon>
        <taxon>Hymenoscyphus</taxon>
    </lineage>
</organism>
<protein>
    <recommendedName>
        <fullName evidence="4">Fungal N-terminal domain-containing protein</fullName>
    </recommendedName>
</protein>
<proteinExistence type="predicted"/>
<evidence type="ECO:0000313" key="2">
    <source>
        <dbReference type="EMBL" id="CAG8977957.1"/>
    </source>
</evidence>
<feature type="chain" id="PRO_5040376858" description="Fungal N-terminal domain-containing protein" evidence="1">
    <location>
        <begin position="20"/>
        <end position="449"/>
    </location>
</feature>
<dbReference type="Proteomes" id="UP000701801">
    <property type="component" value="Unassembled WGS sequence"/>
</dbReference>
<accession>A0A9N9Q7Z9</accession>
<name>A0A9N9Q7Z9_9HELO</name>
<keyword evidence="1" id="KW-0732">Signal</keyword>
<dbReference type="Gene3D" id="1.20.120.230">
    <property type="entry name" value="Alpha-catenin/vinculin-like"/>
    <property type="match status" value="1"/>
</dbReference>
<gene>
    <name evidence="2" type="ORF">HYALB_00001838</name>
</gene>
<evidence type="ECO:0000256" key="1">
    <source>
        <dbReference type="SAM" id="SignalP"/>
    </source>
</evidence>